<dbReference type="RefSeq" id="XP_008864927.1">
    <property type="nucleotide sequence ID" value="XM_008866705.1"/>
</dbReference>
<organism evidence="2">
    <name type="scientific">Aphanomyces invadans</name>
    <dbReference type="NCBI Taxonomy" id="157072"/>
    <lineage>
        <taxon>Eukaryota</taxon>
        <taxon>Sar</taxon>
        <taxon>Stramenopiles</taxon>
        <taxon>Oomycota</taxon>
        <taxon>Saprolegniomycetes</taxon>
        <taxon>Saprolegniales</taxon>
        <taxon>Verrucalvaceae</taxon>
        <taxon>Aphanomyces</taxon>
    </lineage>
</organism>
<evidence type="ECO:0000256" key="1">
    <source>
        <dbReference type="SAM" id="Coils"/>
    </source>
</evidence>
<dbReference type="EMBL" id="KI913955">
    <property type="protein sequence ID" value="ETW06852.1"/>
    <property type="molecule type" value="Genomic_DNA"/>
</dbReference>
<sequence length="146" mass="16968">MASNLSDTPAWTIDTPTESLWAAEDELRQRRQTLISDHRNDRRNFKQRFDTYRKLMATNPHMRSNAEMQLQMMNQQKDVAKENFEREMDKVVSQIETIERLVDRQMLLGTAVAQTNVRSLPHNLPRVSSIRVIPAVYGNCSTKGIH</sequence>
<evidence type="ECO:0000313" key="2">
    <source>
        <dbReference type="EMBL" id="ETW06852.1"/>
    </source>
</evidence>
<protein>
    <submittedName>
        <fullName evidence="2">Uncharacterized protein</fullName>
    </submittedName>
</protein>
<name>A0A024ULY0_9STRA</name>
<proteinExistence type="predicted"/>
<accession>A0A024ULY0</accession>
<feature type="coiled-coil region" evidence="1">
    <location>
        <begin position="63"/>
        <end position="101"/>
    </location>
</feature>
<dbReference type="AlphaFoldDB" id="A0A024ULY0"/>
<dbReference type="GeneID" id="20080036"/>
<reference evidence="2" key="1">
    <citation type="submission" date="2013-12" db="EMBL/GenBank/DDBJ databases">
        <title>The Genome Sequence of Aphanomyces invadans NJM9701.</title>
        <authorList>
            <consortium name="The Broad Institute Genomics Platform"/>
            <person name="Russ C."/>
            <person name="Tyler B."/>
            <person name="van West P."/>
            <person name="Dieguez-Uribeondo J."/>
            <person name="Young S.K."/>
            <person name="Zeng Q."/>
            <person name="Gargeya S."/>
            <person name="Fitzgerald M."/>
            <person name="Abouelleil A."/>
            <person name="Alvarado L."/>
            <person name="Chapman S.B."/>
            <person name="Gainer-Dewar J."/>
            <person name="Goldberg J."/>
            <person name="Griggs A."/>
            <person name="Gujja S."/>
            <person name="Hansen M."/>
            <person name="Howarth C."/>
            <person name="Imamovic A."/>
            <person name="Ireland A."/>
            <person name="Larimer J."/>
            <person name="McCowan C."/>
            <person name="Murphy C."/>
            <person name="Pearson M."/>
            <person name="Poon T.W."/>
            <person name="Priest M."/>
            <person name="Roberts A."/>
            <person name="Saif S."/>
            <person name="Shea T."/>
            <person name="Sykes S."/>
            <person name="Wortman J."/>
            <person name="Nusbaum C."/>
            <person name="Birren B."/>
        </authorList>
    </citation>
    <scope>NUCLEOTIDE SEQUENCE [LARGE SCALE GENOMIC DNA]</scope>
    <source>
        <strain evidence="2">NJM9701</strain>
    </source>
</reference>
<keyword evidence="1" id="KW-0175">Coiled coil</keyword>
<dbReference type="OrthoDB" id="10409752at2759"/>
<dbReference type="VEuPathDB" id="FungiDB:H310_02986"/>
<gene>
    <name evidence="2" type="ORF">H310_02986</name>
</gene>